<dbReference type="EMBL" id="LR796979">
    <property type="protein sequence ID" value="CAB4179309.1"/>
    <property type="molecule type" value="Genomic_DNA"/>
</dbReference>
<evidence type="ECO:0000313" key="3">
    <source>
        <dbReference type="EMBL" id="CAB4179309.1"/>
    </source>
</evidence>
<dbReference type="EMBL" id="LR796924">
    <property type="protein sequence ID" value="CAB4174869.1"/>
    <property type="molecule type" value="Genomic_DNA"/>
</dbReference>
<reference evidence="5" key="1">
    <citation type="submission" date="2020-05" db="EMBL/GenBank/DDBJ databases">
        <authorList>
            <person name="Chiriac C."/>
            <person name="Salcher M."/>
            <person name="Ghai R."/>
            <person name="Kavagutti S V."/>
        </authorList>
    </citation>
    <scope>NUCLEOTIDE SEQUENCE</scope>
</reference>
<organism evidence="5">
    <name type="scientific">uncultured Caudovirales phage</name>
    <dbReference type="NCBI Taxonomy" id="2100421"/>
    <lineage>
        <taxon>Viruses</taxon>
        <taxon>Duplodnaviria</taxon>
        <taxon>Heunggongvirae</taxon>
        <taxon>Uroviricota</taxon>
        <taxon>Caudoviricetes</taxon>
        <taxon>Peduoviridae</taxon>
        <taxon>Maltschvirus</taxon>
        <taxon>Maltschvirus maltsch</taxon>
    </lineage>
</organism>
<sequence length="103" mass="12399">MKVYELLQTLNKYASDTELIVAVWDKECFKSMDTEARVLTDKEWNVTARNFVMQYHDQMLGAEIRQELEAVMKHEDIVNEQFIDNFITDYRIETTEQQLWDKE</sequence>
<protein>
    <submittedName>
        <fullName evidence="5">Uncharacterized protein</fullName>
    </submittedName>
</protein>
<evidence type="ECO:0000313" key="5">
    <source>
        <dbReference type="EMBL" id="CAB4193275.1"/>
    </source>
</evidence>
<proteinExistence type="predicted"/>
<dbReference type="EMBL" id="LR798433">
    <property type="protein sequence ID" value="CAB5231484.1"/>
    <property type="molecule type" value="Genomic_DNA"/>
</dbReference>
<evidence type="ECO:0000313" key="6">
    <source>
        <dbReference type="EMBL" id="CAB5231484.1"/>
    </source>
</evidence>
<evidence type="ECO:0000313" key="1">
    <source>
        <dbReference type="EMBL" id="CAB4166995.1"/>
    </source>
</evidence>
<name>A0A6J5RM74_9CAUD</name>
<accession>A0A6J5RM74</accession>
<dbReference type="EMBL" id="LR797196">
    <property type="protein sequence ID" value="CAB4193275.1"/>
    <property type="molecule type" value="Genomic_DNA"/>
</dbReference>
<dbReference type="EMBL" id="LR797132">
    <property type="protein sequence ID" value="CAB4189108.1"/>
    <property type="molecule type" value="Genomic_DNA"/>
</dbReference>
<evidence type="ECO:0000313" key="4">
    <source>
        <dbReference type="EMBL" id="CAB4189108.1"/>
    </source>
</evidence>
<dbReference type="EMBL" id="LR796798">
    <property type="protein sequence ID" value="CAB4166995.1"/>
    <property type="molecule type" value="Genomic_DNA"/>
</dbReference>
<gene>
    <name evidence="3" type="ORF">UFOVP1034_64</name>
    <name evidence="4" type="ORF">UFOVP1177_64</name>
    <name evidence="5" type="ORF">UFOVP1243_51</name>
    <name evidence="6" type="ORF">UFOVP1581_94</name>
    <name evidence="1" type="ORF">UFOVP854_94</name>
    <name evidence="2" type="ORF">UFOVP964_94</name>
</gene>
<evidence type="ECO:0000313" key="2">
    <source>
        <dbReference type="EMBL" id="CAB4174869.1"/>
    </source>
</evidence>